<feature type="compositionally biased region" description="Polar residues" evidence="1">
    <location>
        <begin position="43"/>
        <end position="55"/>
    </location>
</feature>
<feature type="compositionally biased region" description="Gly residues" evidence="1">
    <location>
        <begin position="1089"/>
        <end position="1105"/>
    </location>
</feature>
<dbReference type="SUPFAM" id="SSF46934">
    <property type="entry name" value="UBA-like"/>
    <property type="match status" value="1"/>
</dbReference>
<dbReference type="PANTHER" id="PTHR21494">
    <property type="entry name" value="ACTIVATING SIGNAL COINTEGRATOR 1 COMPLEX SUBUNIT 2 ASC-1 COMPLEX SUBUNIT P100"/>
    <property type="match status" value="1"/>
</dbReference>
<dbReference type="InterPro" id="IPR052586">
    <property type="entry name" value="ASCC2"/>
</dbReference>
<feature type="domain" description="CUE" evidence="2">
    <location>
        <begin position="667"/>
        <end position="710"/>
    </location>
</feature>
<organism evidence="3 4">
    <name type="scientific">Ceratodon purpureus</name>
    <name type="common">Fire moss</name>
    <name type="synonym">Dicranum purpureum</name>
    <dbReference type="NCBI Taxonomy" id="3225"/>
    <lineage>
        <taxon>Eukaryota</taxon>
        <taxon>Viridiplantae</taxon>
        <taxon>Streptophyta</taxon>
        <taxon>Embryophyta</taxon>
        <taxon>Bryophyta</taxon>
        <taxon>Bryophytina</taxon>
        <taxon>Bryopsida</taxon>
        <taxon>Dicranidae</taxon>
        <taxon>Pseudoditrichales</taxon>
        <taxon>Ditrichaceae</taxon>
        <taxon>Ceratodon</taxon>
    </lineage>
</organism>
<feature type="compositionally biased region" description="Low complexity" evidence="1">
    <location>
        <begin position="999"/>
        <end position="1009"/>
    </location>
</feature>
<name>A0A8T0IJ80_CERPU</name>
<feature type="compositionally biased region" description="Basic and acidic residues" evidence="1">
    <location>
        <begin position="1114"/>
        <end position="1124"/>
    </location>
</feature>
<dbReference type="PROSITE" id="PS51140">
    <property type="entry name" value="CUE"/>
    <property type="match status" value="1"/>
</dbReference>
<dbReference type="Pfam" id="PF02845">
    <property type="entry name" value="CUE"/>
    <property type="match status" value="1"/>
</dbReference>
<accession>A0A8T0IJ80</accession>
<feature type="region of interest" description="Disordered" evidence="1">
    <location>
        <begin position="836"/>
        <end position="1026"/>
    </location>
</feature>
<feature type="compositionally biased region" description="Basic and acidic residues" evidence="1">
    <location>
        <begin position="778"/>
        <end position="794"/>
    </location>
</feature>
<feature type="region of interest" description="Disordered" evidence="1">
    <location>
        <begin position="111"/>
        <end position="149"/>
    </location>
</feature>
<dbReference type="InterPro" id="IPR009060">
    <property type="entry name" value="UBA-like_sf"/>
</dbReference>
<feature type="compositionally biased region" description="Acidic residues" evidence="1">
    <location>
        <begin position="840"/>
        <end position="849"/>
    </location>
</feature>
<dbReference type="Gene3D" id="1.10.8.10">
    <property type="entry name" value="DNA helicase RuvA subunit, C-terminal domain"/>
    <property type="match status" value="1"/>
</dbReference>
<gene>
    <name evidence="3" type="ORF">KC19_3G097500</name>
</gene>
<sequence length="1134" mass="122256">MCSSTVPPKHLLQKKPWYCTKLEPHPTLTDRDPPSPSLESAPHSFTFTPSQTLPPITNLPQTSPIHQRPQIQLHHPTPQLPNCHTSQPRLHHQVMAFQAGRSKQQVTQEYKMKGGMPPGFSNKPSDPYGGLGTSNPRSSAKPSGSSSAFSSGVPDIGSFFGASDSGLGSLKDDFDSFLDDAAPDVGASSAGVAAVAGRNEVKGAVPAGGKTEGLFLPYLPQDDAVAAGLGAKDGGIDAAEAQEVVDQLNRQLASLLRCSPPEFWKKVAMDETLDTFFDSYLHFRRRWYDDDTAFATSRKRTAAGVIVGDGDLSRRVFMLLYRMSSNQDPGVPSRQSLSAKEHAALLKDWKLLDLPKLLDICAVYDHDNHELTSRLVNNVFKAQPSFANDLAAMVPTVLGKIDTMHQRCSTMIDSLLESEVDAAKEQLTEVVDYLNDVIITLDSFVGSYPPAAFILISAGATRGGIGMLLSSLCAIYEFMLPILSTGFTSLSNLPNPLSSTEPLEVAGVNQVKRLKSRIVKFSWNILQACFLQKEEEGIDQLGDFPSLGATTEVIKAVRDPEAKGALLVQAAIAMTQVLGERDVEESPAYFISSNAGKQLGALLRVVEKRHGLCAVVHERCQSGSIIMDDVQYDYFLSLVTRRQAPQVSKKEASSQNEAKEQDEQEIMLQSNISQVKDLFPDYGDGFVALCLEAYDNDPEKVISRILEDKLHPDLASLDVKLATKPSRKVEPSRDKGKGKAIEEPRAESKGKGVIGYDTGGTSTRPSSTTNNGSATNVGREETSSGKQPYEDVSRAETANVNQGRYIRRDKQDGPTFNQLIDRKESMSYSATVRAGKQYEYDDEYDDSFDDLAGTYNANADEEETENLTDKTRRPSLPANTIDEVVDRRSNEKANFSRGGGPDQSSGRRNNRQHDAPRASGPGVPNPPESNPYGHSGRGSQPSGRGGYQSTGPSMQPRRPSSGAPEGSSSARIDPSTHAPGEDSAFTASASSDRGKTPPSQGGSAAARGGKSQRGKGRGKVDPTANFYLKDGKLYSYKITGAEASFATVEEYESSKTVEAETIFGLGAGGNVPAAIAEERETSGNTGAQVPGGRGTSTRGRGGPPGRGRYASKSNDNHRRKDQSMKKHFSGLSGL</sequence>
<dbReference type="InterPro" id="IPR041800">
    <property type="entry name" value="ASCC2_CUE"/>
</dbReference>
<feature type="region of interest" description="Disordered" evidence="1">
    <location>
        <begin position="22"/>
        <end position="55"/>
    </location>
</feature>
<dbReference type="PANTHER" id="PTHR21494:SF0">
    <property type="entry name" value="ACTIVATING SIGNAL COINTEGRATOR 1 COMPLEX SUBUNIT 2"/>
    <property type="match status" value="1"/>
</dbReference>
<evidence type="ECO:0000259" key="2">
    <source>
        <dbReference type="PROSITE" id="PS51140"/>
    </source>
</evidence>
<reference evidence="3" key="1">
    <citation type="submission" date="2020-06" db="EMBL/GenBank/DDBJ databases">
        <title>WGS assembly of Ceratodon purpureus strain R40.</title>
        <authorList>
            <person name="Carey S.B."/>
            <person name="Jenkins J."/>
            <person name="Shu S."/>
            <person name="Lovell J.T."/>
            <person name="Sreedasyam A."/>
            <person name="Maumus F."/>
            <person name="Tiley G.P."/>
            <person name="Fernandez-Pozo N."/>
            <person name="Barry K."/>
            <person name="Chen C."/>
            <person name="Wang M."/>
            <person name="Lipzen A."/>
            <person name="Daum C."/>
            <person name="Saski C.A."/>
            <person name="Payton A.C."/>
            <person name="Mcbreen J.C."/>
            <person name="Conrad R.E."/>
            <person name="Kollar L.M."/>
            <person name="Olsson S."/>
            <person name="Huttunen S."/>
            <person name="Landis J.B."/>
            <person name="Wickett N.J."/>
            <person name="Johnson M.G."/>
            <person name="Rensing S.A."/>
            <person name="Grimwood J."/>
            <person name="Schmutz J."/>
            <person name="Mcdaniel S.F."/>
        </authorList>
    </citation>
    <scope>NUCLEOTIDE SEQUENCE</scope>
    <source>
        <strain evidence="3">R40</strain>
    </source>
</reference>
<feature type="compositionally biased region" description="Basic and acidic residues" evidence="1">
    <location>
        <begin position="727"/>
        <end position="750"/>
    </location>
</feature>
<dbReference type="InterPro" id="IPR003892">
    <property type="entry name" value="CUE"/>
</dbReference>
<evidence type="ECO:0000313" key="4">
    <source>
        <dbReference type="Proteomes" id="UP000822688"/>
    </source>
</evidence>
<dbReference type="Proteomes" id="UP000822688">
    <property type="component" value="Chromosome 3"/>
</dbReference>
<feature type="compositionally biased region" description="Low complexity" evidence="1">
    <location>
        <begin position="933"/>
        <end position="942"/>
    </location>
</feature>
<dbReference type="AlphaFoldDB" id="A0A8T0IJ80"/>
<comment type="caution">
    <text evidence="3">The sequence shown here is derived from an EMBL/GenBank/DDBJ whole genome shotgun (WGS) entry which is preliminary data.</text>
</comment>
<feature type="compositionally biased region" description="Low complexity" evidence="1">
    <location>
        <begin position="956"/>
        <end position="971"/>
    </location>
</feature>
<evidence type="ECO:0000256" key="1">
    <source>
        <dbReference type="SAM" id="MobiDB-lite"/>
    </source>
</evidence>
<evidence type="ECO:0000313" key="3">
    <source>
        <dbReference type="EMBL" id="KAG0582961.1"/>
    </source>
</evidence>
<dbReference type="GO" id="GO:0043130">
    <property type="term" value="F:ubiquitin binding"/>
    <property type="evidence" value="ECO:0007669"/>
    <property type="project" value="InterPro"/>
</dbReference>
<feature type="compositionally biased region" description="Basic and acidic residues" evidence="1">
    <location>
        <begin position="22"/>
        <end position="33"/>
    </location>
</feature>
<dbReference type="EMBL" id="CM026423">
    <property type="protein sequence ID" value="KAG0582961.1"/>
    <property type="molecule type" value="Genomic_DNA"/>
</dbReference>
<keyword evidence="4" id="KW-1185">Reference proteome</keyword>
<protein>
    <recommendedName>
        <fullName evidence="2">CUE domain-containing protein</fullName>
    </recommendedName>
</protein>
<dbReference type="CDD" id="cd14364">
    <property type="entry name" value="CUE_ASCC2"/>
    <property type="match status" value="1"/>
</dbReference>
<feature type="compositionally biased region" description="Low complexity" evidence="1">
    <location>
        <begin position="134"/>
        <end position="149"/>
    </location>
</feature>
<feature type="compositionally biased region" description="Low complexity" evidence="1">
    <location>
        <begin position="759"/>
        <end position="773"/>
    </location>
</feature>
<feature type="region of interest" description="Disordered" evidence="1">
    <location>
        <begin position="722"/>
        <end position="814"/>
    </location>
</feature>
<dbReference type="SMART" id="SM00546">
    <property type="entry name" value="CUE"/>
    <property type="match status" value="1"/>
</dbReference>
<proteinExistence type="predicted"/>
<feature type="region of interest" description="Disordered" evidence="1">
    <location>
        <begin position="1074"/>
        <end position="1134"/>
    </location>
</feature>